<dbReference type="NCBIfam" id="NF009784">
    <property type="entry name" value="PRK13279.1"/>
    <property type="match status" value="1"/>
</dbReference>
<feature type="transmembrane region" description="Helical" evidence="8">
    <location>
        <begin position="345"/>
        <end position="368"/>
    </location>
</feature>
<evidence type="ECO:0000256" key="7">
    <source>
        <dbReference type="ARBA" id="ARBA00023136"/>
    </source>
</evidence>
<feature type="transmembrane region" description="Helical" evidence="8">
    <location>
        <begin position="115"/>
        <end position="135"/>
    </location>
</feature>
<keyword evidence="6 8" id="KW-1133">Transmembrane helix</keyword>
<feature type="transmembrane region" description="Helical" evidence="8">
    <location>
        <begin position="407"/>
        <end position="424"/>
    </location>
</feature>
<proteinExistence type="predicted"/>
<sequence length="548" mass="62715">MSTGVVERYKWLLLIFFILLTYFIPLETRLLWQPDEIRYAEISREMLMSGNWTVPYLLDVRYFEKPVLGYWINSIAQWLLGEGHFSVRIVVVTSTLLTGYFIYRSVMLVWDNRDIAFNALMVYLSSFLVLAIGSYNILDPIVVLFVTGSMSFFISGLFAKTTKAKIMAYFLVGAFSALGFLTKGFIAVVLPALVFIVTAISLSRLKEVLCYAPIALLSLIIVAGPWVLSVALKAPDYWNYFFWVEHVQRFIEKNTARAQPLWFYFPIVILGILPWLGFLFGSLKSALSLNKGTLYFLLWFSLFFAFFSASSGKLLTYMLPCFVPLSIIIGYYMEELKQANNTKIHRINAIINTSFGVIGMAIIIYSLYSQHFTLYENDENLKVILALFGFLFWSVIGLSSYFKQTQFLTLFCSVGISLIIGFAIPNKVESKSTPENVINQYYDQLSDKSYILTDEIGIGTSLAWVLKRTDIRLTESKGELAYGLAYPDVKDKYYSIPQLINFIKDNHYQDIAIILVRPEKKDILKLISSLEIKPIIEKQGDLTFVFFN</sequence>
<keyword evidence="4 10" id="KW-0808">Transferase</keyword>
<keyword evidence="7 8" id="KW-0472">Membrane</keyword>
<evidence type="ECO:0000256" key="8">
    <source>
        <dbReference type="SAM" id="Phobius"/>
    </source>
</evidence>
<dbReference type="GO" id="GO:0006493">
    <property type="term" value="P:protein O-linked glycosylation"/>
    <property type="evidence" value="ECO:0007669"/>
    <property type="project" value="InterPro"/>
</dbReference>
<protein>
    <submittedName>
        <fullName evidence="10">Polymyxin/melittin resistance undecaprenyl phosphate-alpha-L-Ara4N transferase</fullName>
    </submittedName>
</protein>
<evidence type="ECO:0000313" key="10">
    <source>
        <dbReference type="EMBL" id="OAT24981.1"/>
    </source>
</evidence>
<comment type="subcellular location">
    <subcellularLocation>
        <location evidence="1">Cell membrane</location>
        <topology evidence="1">Multi-pass membrane protein</topology>
    </subcellularLocation>
</comment>
<dbReference type="InterPro" id="IPR003342">
    <property type="entry name" value="ArnT-like_N"/>
</dbReference>
<dbReference type="GO" id="GO:0016763">
    <property type="term" value="F:pentosyltransferase activity"/>
    <property type="evidence" value="ECO:0007669"/>
    <property type="project" value="TreeGrafter"/>
</dbReference>
<gene>
    <name evidence="10" type="ORF">M983_2439</name>
</gene>
<dbReference type="GO" id="GO:0000030">
    <property type="term" value="F:mannosyltransferase activity"/>
    <property type="evidence" value="ECO:0007669"/>
    <property type="project" value="InterPro"/>
</dbReference>
<evidence type="ECO:0000313" key="11">
    <source>
        <dbReference type="Proteomes" id="UP000094023"/>
    </source>
</evidence>
<reference evidence="10 11" key="1">
    <citation type="submission" date="2016-04" db="EMBL/GenBank/DDBJ databases">
        <title>ATOL: Assembling a taxonomically balanced genome-scale reconstruction of the evolutionary history of the Enterobacteriaceae.</title>
        <authorList>
            <person name="Plunkett G.III."/>
            <person name="Neeno-Eckwall E.C."/>
            <person name="Glasner J.D."/>
            <person name="Perna N.T."/>
        </authorList>
    </citation>
    <scope>NUCLEOTIDE SEQUENCE [LARGE SCALE GENOMIC DNA]</scope>
    <source>
        <strain evidence="10 11">ATCC 19692</strain>
    </source>
</reference>
<evidence type="ECO:0000256" key="5">
    <source>
        <dbReference type="ARBA" id="ARBA00022692"/>
    </source>
</evidence>
<keyword evidence="3" id="KW-0328">Glycosyltransferase</keyword>
<dbReference type="STRING" id="1354337.M983_2439"/>
<feature type="transmembrane region" description="Helical" evidence="8">
    <location>
        <begin position="292"/>
        <end position="309"/>
    </location>
</feature>
<feature type="domain" description="ArnT-like N-terminal" evidence="9">
    <location>
        <begin position="12"/>
        <end position="241"/>
    </location>
</feature>
<feature type="transmembrane region" description="Helical" evidence="8">
    <location>
        <begin position="188"/>
        <end position="205"/>
    </location>
</feature>
<feature type="transmembrane region" description="Helical" evidence="8">
    <location>
        <begin position="212"/>
        <end position="232"/>
    </location>
</feature>
<keyword evidence="2" id="KW-1003">Cell membrane</keyword>
<dbReference type="GO" id="GO:0009103">
    <property type="term" value="P:lipopolysaccharide biosynthetic process"/>
    <property type="evidence" value="ECO:0007669"/>
    <property type="project" value="UniProtKB-ARBA"/>
</dbReference>
<accession>A0A198FLC2</accession>
<dbReference type="PANTHER" id="PTHR33908:SF3">
    <property type="entry name" value="UNDECAPRENYL PHOSPHATE-ALPHA-4-AMINO-4-DEOXY-L-ARABINOSE ARABINOSYL TRANSFERASE"/>
    <property type="match status" value="1"/>
</dbReference>
<dbReference type="OrthoDB" id="9775035at2"/>
<evidence type="ECO:0000256" key="1">
    <source>
        <dbReference type="ARBA" id="ARBA00004651"/>
    </source>
</evidence>
<evidence type="ECO:0000256" key="4">
    <source>
        <dbReference type="ARBA" id="ARBA00022679"/>
    </source>
</evidence>
<feature type="transmembrane region" description="Helical" evidence="8">
    <location>
        <begin position="383"/>
        <end position="402"/>
    </location>
</feature>
<organism evidence="10 11">
    <name type="scientific">Proteus myxofaciens ATCC 19692</name>
    <dbReference type="NCBI Taxonomy" id="1354337"/>
    <lineage>
        <taxon>Bacteria</taxon>
        <taxon>Pseudomonadati</taxon>
        <taxon>Pseudomonadota</taxon>
        <taxon>Gammaproteobacteria</taxon>
        <taxon>Enterobacterales</taxon>
        <taxon>Morganellaceae</taxon>
        <taxon>Proteus</taxon>
    </lineage>
</organism>
<dbReference type="GO" id="GO:0010041">
    <property type="term" value="P:response to iron(III) ion"/>
    <property type="evidence" value="ECO:0007669"/>
    <property type="project" value="TreeGrafter"/>
</dbReference>
<dbReference type="InterPro" id="IPR050297">
    <property type="entry name" value="LipidA_mod_glycosyltrf_83"/>
</dbReference>
<dbReference type="Pfam" id="PF02366">
    <property type="entry name" value="PMT"/>
    <property type="match status" value="1"/>
</dbReference>
<feature type="transmembrane region" description="Helical" evidence="8">
    <location>
        <begin position="85"/>
        <end position="103"/>
    </location>
</feature>
<dbReference type="Proteomes" id="UP000094023">
    <property type="component" value="Unassembled WGS sequence"/>
</dbReference>
<name>A0A198FLC2_9GAMM</name>
<evidence type="ECO:0000256" key="6">
    <source>
        <dbReference type="ARBA" id="ARBA00022989"/>
    </source>
</evidence>
<keyword evidence="11" id="KW-1185">Reference proteome</keyword>
<feature type="transmembrane region" description="Helical" evidence="8">
    <location>
        <begin position="315"/>
        <end position="333"/>
    </location>
</feature>
<feature type="transmembrane region" description="Helical" evidence="8">
    <location>
        <begin position="166"/>
        <end position="182"/>
    </location>
</feature>
<evidence type="ECO:0000256" key="2">
    <source>
        <dbReference type="ARBA" id="ARBA00022475"/>
    </source>
</evidence>
<dbReference type="GO" id="GO:0005886">
    <property type="term" value="C:plasma membrane"/>
    <property type="evidence" value="ECO:0007669"/>
    <property type="project" value="UniProtKB-SubCell"/>
</dbReference>
<feature type="transmembrane region" description="Helical" evidence="8">
    <location>
        <begin position="141"/>
        <end position="159"/>
    </location>
</feature>
<evidence type="ECO:0000259" key="9">
    <source>
        <dbReference type="Pfam" id="PF02366"/>
    </source>
</evidence>
<feature type="transmembrane region" description="Helical" evidence="8">
    <location>
        <begin position="261"/>
        <end position="280"/>
    </location>
</feature>
<dbReference type="PANTHER" id="PTHR33908">
    <property type="entry name" value="MANNOSYLTRANSFERASE YKCB-RELATED"/>
    <property type="match status" value="1"/>
</dbReference>
<dbReference type="PATRIC" id="fig|1354337.4.peg.2506"/>
<dbReference type="RefSeq" id="WP_066751268.1">
    <property type="nucleotide sequence ID" value="NZ_LXEN01000117.1"/>
</dbReference>
<keyword evidence="5 8" id="KW-0812">Transmembrane</keyword>
<feature type="transmembrane region" description="Helical" evidence="8">
    <location>
        <begin position="12"/>
        <end position="32"/>
    </location>
</feature>
<comment type="caution">
    <text evidence="10">The sequence shown here is derived from an EMBL/GenBank/DDBJ whole genome shotgun (WGS) entry which is preliminary data.</text>
</comment>
<dbReference type="AlphaFoldDB" id="A0A198FLC2"/>
<dbReference type="EMBL" id="LXEN01000117">
    <property type="protein sequence ID" value="OAT24981.1"/>
    <property type="molecule type" value="Genomic_DNA"/>
</dbReference>
<evidence type="ECO:0000256" key="3">
    <source>
        <dbReference type="ARBA" id="ARBA00022676"/>
    </source>
</evidence>